<gene>
    <name evidence="4" type="ORF">Mal48_40660</name>
</gene>
<accession>A0A517QT20</accession>
<name>A0A517QT20_9PLAN</name>
<sequence length="894" mass="100852">MYQFLLWRGTIHSPRLIIFPPTPLPSMLRSTAFMLVLLIGRATVADQAPAVSFEKDIRPILKAACFHCHGEEGVKEGGLDVRLSRFLLEGGDSGPAFVKGKGEESYLYQRVRDGEMPPEESHQLSSEEIETIRKWIDAGAPTLREEPETLEGPLITPEELAHWSYQPIQTPEIPKVQGTELVTNPIDAFILQQLEAEGFSFTTPAERKTLIRRLKFNLTGLPPTPEEIEKFVKNDSPDAYSQLVDQWLASPHYGERWGRHWLDVAGYSDSEGYNTADKVRPDAWRYRDYVIRSFNEDKPFDRFILEQLAGDELIKSKINNLTPEDAELLAATGFLRMAPDGTGGAVDDKNLARNEVIAETLKIVTSSLMGMTVGCAQCHDHRYDPIPQADYYQLRAVFDPALDWKKWRTPAQRRVSLYTDEDRKLAAEIEKEAKKILAERTKKQDEFIQATFEKQLAKLPEELHELGRAAHATPAKKRTPEQKDLIKKHPTLNVTAGSLYLYDRKAADELKALANKANEIRKKKPKQNYVRATMELNGVVPDSYLFARGDHEQPKQKVLPSGLTVVSLTSDVPEIPENDPKFSTTGRRTALAKRLTHPNHPLTARVIVNRIWMHHFGQGLVATPTDFGQLGSKPTHPELLDWLALEFINSGWSVKHLHRLILNSTTWQQAAHRSQELAASDPENLLYGAANLRRIDAETVRDSILFVAGVLNEDVYGEPVPVMADKVGRWVLGIENLNAGRPGKVIPLRGKEHRRSVYVQSRRSRPLSVMEAFDLPQMSPNCEVRRASTATPQSLMLLNSEFALKYSKVLAERIQKEHPDNLESQIQQAWNLSYGRNAESSEVVEAQAFVGEQVKLLEGRITLKKGDVAKAIQQEALANLCQMLFSSNEFLYIN</sequence>
<dbReference type="Pfam" id="PF07583">
    <property type="entry name" value="PSCyt2"/>
    <property type="match status" value="1"/>
</dbReference>
<dbReference type="SUPFAM" id="SSF46626">
    <property type="entry name" value="Cytochrome c"/>
    <property type="match status" value="1"/>
</dbReference>
<evidence type="ECO:0000259" key="2">
    <source>
        <dbReference type="Pfam" id="PF07587"/>
    </source>
</evidence>
<dbReference type="Pfam" id="PF07635">
    <property type="entry name" value="PSCyt1"/>
    <property type="match status" value="1"/>
</dbReference>
<dbReference type="GO" id="GO:0009055">
    <property type="term" value="F:electron transfer activity"/>
    <property type="evidence" value="ECO:0007669"/>
    <property type="project" value="InterPro"/>
</dbReference>
<evidence type="ECO:0000313" key="5">
    <source>
        <dbReference type="Proteomes" id="UP000315724"/>
    </source>
</evidence>
<dbReference type="InterPro" id="IPR022655">
    <property type="entry name" value="DUF1553"/>
</dbReference>
<reference evidence="4 5" key="1">
    <citation type="submission" date="2019-02" db="EMBL/GenBank/DDBJ databases">
        <title>Deep-cultivation of Planctomycetes and their phenomic and genomic characterization uncovers novel biology.</title>
        <authorList>
            <person name="Wiegand S."/>
            <person name="Jogler M."/>
            <person name="Boedeker C."/>
            <person name="Pinto D."/>
            <person name="Vollmers J."/>
            <person name="Rivas-Marin E."/>
            <person name="Kohn T."/>
            <person name="Peeters S.H."/>
            <person name="Heuer A."/>
            <person name="Rast P."/>
            <person name="Oberbeckmann S."/>
            <person name="Bunk B."/>
            <person name="Jeske O."/>
            <person name="Meyerdierks A."/>
            <person name="Storesund J.E."/>
            <person name="Kallscheuer N."/>
            <person name="Luecker S."/>
            <person name="Lage O.M."/>
            <person name="Pohl T."/>
            <person name="Merkel B.J."/>
            <person name="Hornburger P."/>
            <person name="Mueller R.-W."/>
            <person name="Bruemmer F."/>
            <person name="Labrenz M."/>
            <person name="Spormann A.M."/>
            <person name="Op den Camp H."/>
            <person name="Overmann J."/>
            <person name="Amann R."/>
            <person name="Jetten M.S.M."/>
            <person name="Mascher T."/>
            <person name="Medema M.H."/>
            <person name="Devos D.P."/>
            <person name="Kaster A.-K."/>
            <person name="Ovreas L."/>
            <person name="Rohde M."/>
            <person name="Galperin M.Y."/>
            <person name="Jogler C."/>
        </authorList>
    </citation>
    <scope>NUCLEOTIDE SEQUENCE [LARGE SCALE GENOMIC DNA]</scope>
    <source>
        <strain evidence="4 5">Mal48</strain>
    </source>
</reference>
<feature type="domain" description="Cytochrome C Planctomycete-type" evidence="3">
    <location>
        <begin position="65"/>
        <end position="120"/>
    </location>
</feature>
<keyword evidence="5" id="KW-1185">Reference proteome</keyword>
<protein>
    <submittedName>
        <fullName evidence="4">Planctomycete cytochrome C</fullName>
    </submittedName>
</protein>
<dbReference type="InterPro" id="IPR036909">
    <property type="entry name" value="Cyt_c-like_dom_sf"/>
</dbReference>
<dbReference type="AlphaFoldDB" id="A0A517QT20"/>
<dbReference type="InterPro" id="IPR011444">
    <property type="entry name" value="DUF1549"/>
</dbReference>
<feature type="domain" description="DUF1549" evidence="1">
    <location>
        <begin position="185"/>
        <end position="400"/>
    </location>
</feature>
<proteinExistence type="predicted"/>
<dbReference type="InterPro" id="IPR011429">
    <property type="entry name" value="Cyt_c_Planctomycete-type"/>
</dbReference>
<dbReference type="Pfam" id="PF07587">
    <property type="entry name" value="PSD1"/>
    <property type="match status" value="1"/>
</dbReference>
<dbReference type="PANTHER" id="PTHR35889:SF3">
    <property type="entry name" value="F-BOX DOMAIN-CONTAINING PROTEIN"/>
    <property type="match status" value="1"/>
</dbReference>
<dbReference type="GO" id="GO:0020037">
    <property type="term" value="F:heme binding"/>
    <property type="evidence" value="ECO:0007669"/>
    <property type="project" value="InterPro"/>
</dbReference>
<dbReference type="KEGG" id="tpol:Mal48_40660"/>
<evidence type="ECO:0000259" key="3">
    <source>
        <dbReference type="Pfam" id="PF07635"/>
    </source>
</evidence>
<organism evidence="4 5">
    <name type="scientific">Thalassoglobus polymorphus</name>
    <dbReference type="NCBI Taxonomy" id="2527994"/>
    <lineage>
        <taxon>Bacteria</taxon>
        <taxon>Pseudomonadati</taxon>
        <taxon>Planctomycetota</taxon>
        <taxon>Planctomycetia</taxon>
        <taxon>Planctomycetales</taxon>
        <taxon>Planctomycetaceae</taxon>
        <taxon>Thalassoglobus</taxon>
    </lineage>
</organism>
<evidence type="ECO:0000313" key="4">
    <source>
        <dbReference type="EMBL" id="QDT34794.1"/>
    </source>
</evidence>
<evidence type="ECO:0000259" key="1">
    <source>
        <dbReference type="Pfam" id="PF07583"/>
    </source>
</evidence>
<feature type="domain" description="DUF1553" evidence="2">
    <location>
        <begin position="587"/>
        <end position="849"/>
    </location>
</feature>
<dbReference type="EMBL" id="CP036267">
    <property type="protein sequence ID" value="QDT34794.1"/>
    <property type="molecule type" value="Genomic_DNA"/>
</dbReference>
<dbReference type="PANTHER" id="PTHR35889">
    <property type="entry name" value="CYCLOINULO-OLIGOSACCHARIDE FRUCTANOTRANSFERASE-RELATED"/>
    <property type="match status" value="1"/>
</dbReference>
<dbReference type="Proteomes" id="UP000315724">
    <property type="component" value="Chromosome"/>
</dbReference>